<evidence type="ECO:0000313" key="1">
    <source>
        <dbReference type="EMBL" id="HJD29585.1"/>
    </source>
</evidence>
<dbReference type="Proteomes" id="UP000823892">
    <property type="component" value="Unassembled WGS sequence"/>
</dbReference>
<reference evidence="1" key="2">
    <citation type="submission" date="2021-04" db="EMBL/GenBank/DDBJ databases">
        <authorList>
            <person name="Gilroy R."/>
        </authorList>
    </citation>
    <scope>NUCLEOTIDE SEQUENCE</scope>
    <source>
        <strain evidence="1">ChiBcec6-4105</strain>
    </source>
</reference>
<protein>
    <recommendedName>
        <fullName evidence="3">VCBS repeat-containing protein</fullName>
    </recommendedName>
</protein>
<feature type="non-terminal residue" evidence="1">
    <location>
        <position position="1"/>
    </location>
</feature>
<organism evidence="1 2">
    <name type="scientific">Candidatus Blautia avicola</name>
    <dbReference type="NCBI Taxonomy" id="2838483"/>
    <lineage>
        <taxon>Bacteria</taxon>
        <taxon>Bacillati</taxon>
        <taxon>Bacillota</taxon>
        <taxon>Clostridia</taxon>
        <taxon>Lachnospirales</taxon>
        <taxon>Lachnospiraceae</taxon>
        <taxon>Blautia</taxon>
    </lineage>
</organism>
<sequence length="147" mass="16818">EKEKKWVYRKILDEPASDLLYQDFDNDGEKELLILSPFHGEKIKIFKKGRNGEFIKVYERISPMPFAHAIYGGNLYGKECAFIGGREGKKELIAISFDEEKGNYIEELIDKGAGAANCMVFNVDNETKLLAANRETNEVAIYSFRRV</sequence>
<name>A0A9D2QWB4_9FIRM</name>
<reference evidence="1" key="1">
    <citation type="journal article" date="2021" name="PeerJ">
        <title>Extensive microbial diversity within the chicken gut microbiome revealed by metagenomics and culture.</title>
        <authorList>
            <person name="Gilroy R."/>
            <person name="Ravi A."/>
            <person name="Getino M."/>
            <person name="Pursley I."/>
            <person name="Horton D.L."/>
            <person name="Alikhan N.F."/>
            <person name="Baker D."/>
            <person name="Gharbi K."/>
            <person name="Hall N."/>
            <person name="Watson M."/>
            <person name="Adriaenssens E.M."/>
            <person name="Foster-Nyarko E."/>
            <person name="Jarju S."/>
            <person name="Secka A."/>
            <person name="Antonio M."/>
            <person name="Oren A."/>
            <person name="Chaudhuri R.R."/>
            <person name="La Ragione R."/>
            <person name="Hildebrand F."/>
            <person name="Pallen M.J."/>
        </authorList>
    </citation>
    <scope>NUCLEOTIDE SEQUENCE</scope>
    <source>
        <strain evidence="1">ChiBcec6-4105</strain>
    </source>
</reference>
<evidence type="ECO:0008006" key="3">
    <source>
        <dbReference type="Google" id="ProtNLM"/>
    </source>
</evidence>
<gene>
    <name evidence="1" type="ORF">H9914_11420</name>
</gene>
<proteinExistence type="predicted"/>
<comment type="caution">
    <text evidence="1">The sequence shown here is derived from an EMBL/GenBank/DDBJ whole genome shotgun (WGS) entry which is preliminary data.</text>
</comment>
<accession>A0A9D2QWB4</accession>
<evidence type="ECO:0000313" key="2">
    <source>
        <dbReference type="Proteomes" id="UP000823892"/>
    </source>
</evidence>
<dbReference type="AlphaFoldDB" id="A0A9D2QWB4"/>
<dbReference type="EMBL" id="DWUY01000259">
    <property type="protein sequence ID" value="HJD29585.1"/>
    <property type="molecule type" value="Genomic_DNA"/>
</dbReference>